<feature type="domain" description="Ribbon-helix-helix protein CopG" evidence="1">
    <location>
        <begin position="2"/>
        <end position="37"/>
    </location>
</feature>
<dbReference type="RefSeq" id="WP_143416500.1">
    <property type="nucleotide sequence ID" value="NZ_VJXR01000001.1"/>
</dbReference>
<dbReference type="InterPro" id="IPR002145">
    <property type="entry name" value="CopG"/>
</dbReference>
<dbReference type="EMBL" id="VJXR01000001">
    <property type="protein sequence ID" value="TRW47545.1"/>
    <property type="molecule type" value="Genomic_DNA"/>
</dbReference>
<keyword evidence="3" id="KW-1185">Reference proteome</keyword>
<reference evidence="2 3" key="1">
    <citation type="submission" date="2019-07" db="EMBL/GenBank/DDBJ databases">
        <title>Georgenia wutianyii sp. nov. and Georgenia *** sp. nov. isolated from plateau pika (Ochotona curzoniae) in the Qinghai-Tibet plateau of China.</title>
        <authorList>
            <person name="Tian Z."/>
        </authorList>
    </citation>
    <scope>NUCLEOTIDE SEQUENCE [LARGE SCALE GENOMIC DNA]</scope>
    <source>
        <strain evidence="2 3">Z446</strain>
    </source>
</reference>
<dbReference type="Proteomes" id="UP000318693">
    <property type="component" value="Unassembled WGS sequence"/>
</dbReference>
<gene>
    <name evidence="2" type="ORF">FJ693_00065</name>
</gene>
<organism evidence="2 3">
    <name type="scientific">Georgenia yuyongxinii</name>
    <dbReference type="NCBI Taxonomy" id="2589797"/>
    <lineage>
        <taxon>Bacteria</taxon>
        <taxon>Bacillati</taxon>
        <taxon>Actinomycetota</taxon>
        <taxon>Actinomycetes</taxon>
        <taxon>Micrococcales</taxon>
        <taxon>Bogoriellaceae</taxon>
        <taxon>Georgenia</taxon>
    </lineage>
</organism>
<accession>A0A552WXY7</accession>
<proteinExistence type="predicted"/>
<dbReference type="GO" id="GO:0006355">
    <property type="term" value="P:regulation of DNA-templated transcription"/>
    <property type="evidence" value="ECO:0007669"/>
    <property type="project" value="InterPro"/>
</dbReference>
<evidence type="ECO:0000259" key="1">
    <source>
        <dbReference type="Pfam" id="PF01402"/>
    </source>
</evidence>
<evidence type="ECO:0000313" key="3">
    <source>
        <dbReference type="Proteomes" id="UP000318693"/>
    </source>
</evidence>
<dbReference type="SUPFAM" id="SSF47598">
    <property type="entry name" value="Ribbon-helix-helix"/>
    <property type="match status" value="1"/>
</dbReference>
<protein>
    <submittedName>
        <fullName evidence="2">Ribbon-helix-helix protein, CopG family</fullName>
    </submittedName>
</protein>
<sequence length="76" mass="8547">MKLSISIPEDDVALIDEYARATGLSSRSAVIQRALSLLRMSDLEQDYGAAWEEWEVSGQRHDWEATVVDGLRDAPR</sequence>
<comment type="caution">
    <text evidence="2">The sequence shown here is derived from an EMBL/GenBank/DDBJ whole genome shotgun (WGS) entry which is preliminary data.</text>
</comment>
<dbReference type="AlphaFoldDB" id="A0A552WXY7"/>
<name>A0A552WXY7_9MICO</name>
<dbReference type="CDD" id="cd22231">
    <property type="entry name" value="RHH_NikR_HicB-like"/>
    <property type="match status" value="1"/>
</dbReference>
<dbReference type="InterPro" id="IPR010985">
    <property type="entry name" value="Ribbon_hlx_hlx"/>
</dbReference>
<evidence type="ECO:0000313" key="2">
    <source>
        <dbReference type="EMBL" id="TRW47545.1"/>
    </source>
</evidence>
<dbReference type="Pfam" id="PF01402">
    <property type="entry name" value="RHH_1"/>
    <property type="match status" value="1"/>
</dbReference>